<dbReference type="HOGENOM" id="CLU_1775397_0_0_14"/>
<dbReference type="EMBL" id="FP236530">
    <property type="protein sequence ID" value="CAX37615.1"/>
    <property type="molecule type" value="Genomic_DNA"/>
</dbReference>
<sequence length="146" mass="16332">MQVKNAKKFALATIILYFICVVLLIPMIILNLMQDTIKENLSLYSAIALLSFALEYLGAAITFITFYIITIVNGFYYKETLGSILMCVGIIVPIVGIIGTFFVYFNLKKIPVVKLTTPNVQPTVGNPNPSWNVSDNNEDEDIEEDE</sequence>
<keyword evidence="4" id="KW-1185">Reference proteome</keyword>
<keyword evidence="2" id="KW-0472">Membrane</keyword>
<evidence type="ECO:0000256" key="1">
    <source>
        <dbReference type="SAM" id="MobiDB-lite"/>
    </source>
</evidence>
<evidence type="ECO:0000256" key="2">
    <source>
        <dbReference type="SAM" id="Phobius"/>
    </source>
</evidence>
<dbReference type="STRING" id="347256.MHO_4800"/>
<reference evidence="3 4" key="1">
    <citation type="journal article" date="2009" name="PLoS Genet.">
        <title>Life on arginine for Mycoplasma hominis: clues from its minimal genome and comparison with other human urogenital mycoplasmas.</title>
        <authorList>
            <person name="Pereyre S."/>
            <person name="Sirand-Pugnet P."/>
            <person name="Beven L."/>
            <person name="Charron A."/>
            <person name="Renaudin H."/>
            <person name="Barre A."/>
            <person name="Avenaud P."/>
            <person name="Jacob D."/>
            <person name="Couloux A."/>
            <person name="Barbe V."/>
            <person name="de Daruvar A."/>
            <person name="Blanchard A."/>
            <person name="Bebear C."/>
        </authorList>
    </citation>
    <scope>NUCLEOTIDE SEQUENCE [LARGE SCALE GENOMIC DNA]</scope>
    <source>
        <strain evidence="4">ATCC 23114 / NBRC 14850 / NCTC 10111 / PG21</strain>
    </source>
</reference>
<dbReference type="Proteomes" id="UP000002631">
    <property type="component" value="Chromosome"/>
</dbReference>
<name>D1J8R8_METH1</name>
<evidence type="ECO:0000313" key="3">
    <source>
        <dbReference type="EMBL" id="CAX37615.1"/>
    </source>
</evidence>
<feature type="transmembrane region" description="Helical" evidence="2">
    <location>
        <begin position="81"/>
        <end position="105"/>
    </location>
</feature>
<feature type="compositionally biased region" description="Polar residues" evidence="1">
    <location>
        <begin position="124"/>
        <end position="134"/>
    </location>
</feature>
<protein>
    <submittedName>
        <fullName evidence="3">Uncharacterized protein</fullName>
    </submittedName>
</protein>
<feature type="transmembrane region" description="Helical" evidence="2">
    <location>
        <begin position="9"/>
        <end position="29"/>
    </location>
</feature>
<feature type="transmembrane region" description="Helical" evidence="2">
    <location>
        <begin position="41"/>
        <end position="69"/>
    </location>
</feature>
<dbReference type="KEGG" id="mho:MHO_4800"/>
<dbReference type="RefSeq" id="WP_012855754.1">
    <property type="nucleotide sequence ID" value="NC_013511.1"/>
</dbReference>
<organism evidence="3 4">
    <name type="scientific">Metamycoplasma hominis (strain ATCC 23114 / DSM 25592 / NBRC 14850 / NCTC 10111 / PG21)</name>
    <name type="common">Mycoplasma hominis</name>
    <dbReference type="NCBI Taxonomy" id="347256"/>
    <lineage>
        <taxon>Bacteria</taxon>
        <taxon>Bacillati</taxon>
        <taxon>Mycoplasmatota</taxon>
        <taxon>Mycoplasmoidales</taxon>
        <taxon>Metamycoplasmataceae</taxon>
        <taxon>Metamycoplasma</taxon>
    </lineage>
</organism>
<keyword evidence="2" id="KW-0812">Transmembrane</keyword>
<feature type="compositionally biased region" description="Acidic residues" evidence="1">
    <location>
        <begin position="136"/>
        <end position="146"/>
    </location>
</feature>
<proteinExistence type="predicted"/>
<dbReference type="PaxDb" id="347256-MHO_4800"/>
<gene>
    <name evidence="3" type="ordered locus">MHO_4800</name>
</gene>
<dbReference type="AlphaFoldDB" id="D1J8R8"/>
<accession>D1J8R8</accession>
<keyword evidence="2" id="KW-1133">Transmembrane helix</keyword>
<evidence type="ECO:0000313" key="4">
    <source>
        <dbReference type="Proteomes" id="UP000002631"/>
    </source>
</evidence>
<feature type="region of interest" description="Disordered" evidence="1">
    <location>
        <begin position="124"/>
        <end position="146"/>
    </location>
</feature>